<reference evidence="1" key="1">
    <citation type="submission" date="2023-04" db="EMBL/GenBank/DDBJ databases">
        <title>Novel strain of Lactilactobacillus sakei and use thereof.</title>
        <authorList>
            <person name="Kim S.Y."/>
        </authorList>
    </citation>
    <scope>NUCLEOTIDE SEQUENCE</scope>
    <source>
        <strain evidence="1">HUP1</strain>
    </source>
</reference>
<dbReference type="Proteomes" id="UP001179858">
    <property type="component" value="Chromosome"/>
</dbReference>
<evidence type="ECO:0000313" key="2">
    <source>
        <dbReference type="Proteomes" id="UP001179858"/>
    </source>
</evidence>
<name>A0AAF0GUN0_LATSK</name>
<sequence length="330" mass="38005">MTEKVFKSKRVYFYRVNLGKRTNGDSFQTNVISAYDKFYRRDYSDAPEATINGERIYISAMSKVVDFDDEKLENEDFYFSPYAILINIARVDPSKEVEYGVLTNQVDERRKTLGEVADIDDSGDNIGPLVNTQIIYDPFRRVLARKRSTGDLSNYLLCKFIKAAFDVKGISFEIMLNKKGMTDIDKFTSVYEAEYKIAAPDNFKSYANDDRSEFGDIKFASDVNSEAYKIVLTGANLTKKNLKTKLKNILTEDSFEVKMAQITGLTDGQESTVDLIKNKLVYDGRVEFENKVTIKDFFNLLEFAYKEEFNFIKTMYKLEVSQYEKGTDET</sequence>
<organism evidence="1 2">
    <name type="scientific">Latilactobacillus sakei</name>
    <name type="common">Lactobacillus sakei</name>
    <dbReference type="NCBI Taxonomy" id="1599"/>
    <lineage>
        <taxon>Bacteria</taxon>
        <taxon>Bacillati</taxon>
        <taxon>Bacillota</taxon>
        <taxon>Bacilli</taxon>
        <taxon>Lactobacillales</taxon>
        <taxon>Lactobacillaceae</taxon>
        <taxon>Latilactobacillus</taxon>
    </lineage>
</organism>
<evidence type="ECO:0000313" key="1">
    <source>
        <dbReference type="EMBL" id="WGI19901.1"/>
    </source>
</evidence>
<dbReference type="AlphaFoldDB" id="A0AAF0GUN0"/>
<protein>
    <submittedName>
        <fullName evidence="1">Uncharacterized protein</fullName>
    </submittedName>
</protein>
<proteinExistence type="predicted"/>
<dbReference type="EMBL" id="CP122959">
    <property type="protein sequence ID" value="WGI19901.1"/>
    <property type="molecule type" value="Genomic_DNA"/>
</dbReference>
<dbReference type="RefSeq" id="WP_280103223.1">
    <property type="nucleotide sequence ID" value="NZ_CP122959.1"/>
</dbReference>
<accession>A0AAF0GUN0</accession>
<gene>
    <name evidence="1" type="ORF">QBD03_04110</name>
</gene>